<dbReference type="Pfam" id="PF13639">
    <property type="entry name" value="zf-RING_2"/>
    <property type="match status" value="1"/>
</dbReference>
<evidence type="ECO:0000256" key="3">
    <source>
        <dbReference type="ARBA" id="ARBA00022723"/>
    </source>
</evidence>
<evidence type="ECO:0000256" key="10">
    <source>
        <dbReference type="SAM" id="Phobius"/>
    </source>
</evidence>
<evidence type="ECO:0000259" key="11">
    <source>
        <dbReference type="PROSITE" id="PS50089"/>
    </source>
</evidence>
<feature type="region of interest" description="Disordered" evidence="9">
    <location>
        <begin position="290"/>
        <end position="309"/>
    </location>
</feature>
<evidence type="ECO:0000256" key="9">
    <source>
        <dbReference type="SAM" id="MobiDB-lite"/>
    </source>
</evidence>
<dbReference type="Gene3D" id="3.30.40.10">
    <property type="entry name" value="Zinc/RING finger domain, C3HC4 (zinc finger)"/>
    <property type="match status" value="1"/>
</dbReference>
<dbReference type="GO" id="GO:0008270">
    <property type="term" value="F:zinc ion binding"/>
    <property type="evidence" value="ECO:0007669"/>
    <property type="project" value="UniProtKB-KW"/>
</dbReference>
<sequence length="507" mass="56939">MHVPKAENSQHHPQHQLLQCGAATFNKLSFDPPFRSNPLPVGRLIYMPLDQIIGGDICRLVTTTARPNPAYSSTSHQQIITICGNCTECPTGLSSIYVYLKRILKDIEISLTVVIRGVSYRQVSDVDDERKIRFAFIDEETPITLDDCQIIDANDGDALRSFSKTSVLFVSISFIILMVILLAWLVFYYVQRFRYAHAKDRLQRRLFNAAKKALTRIPTRLIRVGDKELDTDCPVCIDPYRTGDIIRSLPCRHIFHKTCVDPWLLEHRTCPMCKNDILKAFGYYVSQGRPTSNSTHRENVHQSPRDGDMLSVDVHYSTGSETIFPHAPHFEEQDPTSTPIAPQPVQMMHCPNANEFPITPLTIQSTSSSGKSVAANPAQERNTIRISWQIRKPSSTAAHVVDITHFRSRSLPQVIELPKLQKCKAALSSNILDCGLTSFHLLTTPTKSVMPTGHDISSMLTVSSDPTPSAPTRPNSCLQQKIRTRRVNSQDTKRPPDPNYLASVESL</sequence>
<protein>
    <recommendedName>
        <fullName evidence="11">RING-type domain-containing protein</fullName>
    </recommendedName>
</protein>
<keyword evidence="13" id="KW-1185">Reference proteome</keyword>
<dbReference type="STRING" id="42156.A0A3P6TLY5"/>
<evidence type="ECO:0000256" key="2">
    <source>
        <dbReference type="ARBA" id="ARBA00022692"/>
    </source>
</evidence>
<keyword evidence="5" id="KW-0862">Zinc</keyword>
<dbReference type="FunFam" id="3.30.40.10:FF:000009">
    <property type="entry name" value="E3 ubiquitin-protein ligase RNF130"/>
    <property type="match status" value="1"/>
</dbReference>
<dbReference type="GO" id="GO:0016020">
    <property type="term" value="C:membrane"/>
    <property type="evidence" value="ECO:0007669"/>
    <property type="project" value="UniProtKB-SubCell"/>
</dbReference>
<evidence type="ECO:0000313" key="12">
    <source>
        <dbReference type="EMBL" id="VDK80140.1"/>
    </source>
</evidence>
<evidence type="ECO:0000256" key="4">
    <source>
        <dbReference type="ARBA" id="ARBA00022771"/>
    </source>
</evidence>
<keyword evidence="4 8" id="KW-0863">Zinc-finger</keyword>
<proteinExistence type="predicted"/>
<evidence type="ECO:0000256" key="1">
    <source>
        <dbReference type="ARBA" id="ARBA00004370"/>
    </source>
</evidence>
<dbReference type="OMA" id="ICRLVTT"/>
<keyword evidence="7 10" id="KW-0472">Membrane</keyword>
<dbReference type="PANTHER" id="PTHR46539">
    <property type="entry name" value="E3 UBIQUITIN-PROTEIN LIGASE ATL42"/>
    <property type="match status" value="1"/>
</dbReference>
<dbReference type="InterPro" id="IPR013083">
    <property type="entry name" value="Znf_RING/FYVE/PHD"/>
</dbReference>
<organism evidence="12 13">
    <name type="scientific">Litomosoides sigmodontis</name>
    <name type="common">Filarial nematode worm</name>
    <dbReference type="NCBI Taxonomy" id="42156"/>
    <lineage>
        <taxon>Eukaryota</taxon>
        <taxon>Metazoa</taxon>
        <taxon>Ecdysozoa</taxon>
        <taxon>Nematoda</taxon>
        <taxon>Chromadorea</taxon>
        <taxon>Rhabditida</taxon>
        <taxon>Spirurina</taxon>
        <taxon>Spiruromorpha</taxon>
        <taxon>Filarioidea</taxon>
        <taxon>Onchocercidae</taxon>
        <taxon>Litomosoides</taxon>
    </lineage>
</organism>
<evidence type="ECO:0000256" key="7">
    <source>
        <dbReference type="ARBA" id="ARBA00023136"/>
    </source>
</evidence>
<dbReference type="EMBL" id="UYRX01000324">
    <property type="protein sequence ID" value="VDK80140.1"/>
    <property type="molecule type" value="Genomic_DNA"/>
</dbReference>
<dbReference type="AlphaFoldDB" id="A0A3P6TLY5"/>
<evidence type="ECO:0000313" key="13">
    <source>
        <dbReference type="Proteomes" id="UP000277928"/>
    </source>
</evidence>
<dbReference type="SUPFAM" id="SSF57850">
    <property type="entry name" value="RING/U-box"/>
    <property type="match status" value="1"/>
</dbReference>
<dbReference type="PROSITE" id="PS50089">
    <property type="entry name" value="ZF_RING_2"/>
    <property type="match status" value="1"/>
</dbReference>
<feature type="compositionally biased region" description="Basic and acidic residues" evidence="9">
    <location>
        <begin position="295"/>
        <end position="308"/>
    </location>
</feature>
<evidence type="ECO:0000256" key="5">
    <source>
        <dbReference type="ARBA" id="ARBA00022833"/>
    </source>
</evidence>
<feature type="domain" description="RING-type" evidence="11">
    <location>
        <begin position="233"/>
        <end position="274"/>
    </location>
</feature>
<feature type="compositionally biased region" description="Polar residues" evidence="9">
    <location>
        <begin position="458"/>
        <end position="481"/>
    </location>
</feature>
<dbReference type="InterPro" id="IPR001841">
    <property type="entry name" value="Znf_RING"/>
</dbReference>
<keyword evidence="6 10" id="KW-1133">Transmembrane helix</keyword>
<dbReference type="OrthoDB" id="5357315at2759"/>
<reference evidence="12 13" key="1">
    <citation type="submission" date="2018-08" db="EMBL/GenBank/DDBJ databases">
        <authorList>
            <person name="Laetsch R D."/>
            <person name="Stevens L."/>
            <person name="Kumar S."/>
            <person name="Blaxter L. M."/>
        </authorList>
    </citation>
    <scope>NUCLEOTIDE SEQUENCE [LARGE SCALE GENOMIC DNA]</scope>
</reference>
<dbReference type="PANTHER" id="PTHR46539:SF23">
    <property type="entry name" value="RING-TYPE DOMAIN-CONTAINING PROTEIN"/>
    <property type="match status" value="1"/>
</dbReference>
<keyword evidence="3" id="KW-0479">Metal-binding</keyword>
<evidence type="ECO:0000256" key="6">
    <source>
        <dbReference type="ARBA" id="ARBA00022989"/>
    </source>
</evidence>
<evidence type="ECO:0000256" key="8">
    <source>
        <dbReference type="PROSITE-ProRule" id="PRU00175"/>
    </source>
</evidence>
<gene>
    <name evidence="12" type="ORF">NLS_LOCUS4790</name>
</gene>
<name>A0A3P6TLY5_LITSI</name>
<dbReference type="Proteomes" id="UP000277928">
    <property type="component" value="Unassembled WGS sequence"/>
</dbReference>
<feature type="region of interest" description="Disordered" evidence="9">
    <location>
        <begin position="447"/>
        <end position="507"/>
    </location>
</feature>
<comment type="subcellular location">
    <subcellularLocation>
        <location evidence="1">Membrane</location>
    </subcellularLocation>
</comment>
<dbReference type="SMART" id="SM00184">
    <property type="entry name" value="RING"/>
    <property type="match status" value="1"/>
</dbReference>
<feature type="transmembrane region" description="Helical" evidence="10">
    <location>
        <begin position="167"/>
        <end position="190"/>
    </location>
</feature>
<accession>A0A3P6TLY5</accession>
<keyword evidence="2 10" id="KW-0812">Transmembrane</keyword>